<dbReference type="RefSeq" id="WP_093546638.1">
    <property type="nucleotide sequence ID" value="NZ_JAVSGH010000003.1"/>
</dbReference>
<name>A0ABU3HTM4_9ACTN</name>
<keyword evidence="2" id="KW-0238">DNA-binding</keyword>
<dbReference type="Pfam" id="PF19361">
    <property type="entry name" value="DUF5937"/>
    <property type="match status" value="1"/>
</dbReference>
<organism evidence="5 6">
    <name type="scientific">Streptomyces althioticus subsp. attaecolombicae</name>
    <dbReference type="NCBI Taxonomy" id="3075534"/>
    <lineage>
        <taxon>Bacteria</taxon>
        <taxon>Bacillati</taxon>
        <taxon>Actinomycetota</taxon>
        <taxon>Actinomycetes</taxon>
        <taxon>Kitasatosporales</taxon>
        <taxon>Streptomycetaceae</taxon>
        <taxon>Streptomyces</taxon>
        <taxon>Streptomyces althioticus group</taxon>
    </lineage>
</organism>
<dbReference type="InterPro" id="IPR045981">
    <property type="entry name" value="DUF5937"/>
</dbReference>
<dbReference type="InterPro" id="IPR036390">
    <property type="entry name" value="WH_DNA-bd_sf"/>
</dbReference>
<sequence>MGASRVIHYIPTTEDVAKIRFSLSPLGESVYSLRMLASAERRRRHQPWVEDVRTRLKAVDLRMLRALIPARGYVPDFLTPAPVAGPAGFADELEVVRATPLEHFVGEVAWMAADPGTPAEWRQEAAPLHRRMLDDPAWALKTISRLLETYWRLALEPCWRHLHSGLRSDVRSRMQVVEGSGAAAMFRSLNERVNWSDNGITVRSSYDYQERLTGQGLVLVPSVFCGPEVLTMLPPLQPMMVYPRPDVAAFWDRARPNRPSPLTALLGGVRAAVLEALTVPASTTGLAEQIGVTPGAISQHIAVLRECGLVTSKRVGRRVVHSLTETGEILLRSALAPSARIA</sequence>
<evidence type="ECO:0000256" key="3">
    <source>
        <dbReference type="ARBA" id="ARBA00023163"/>
    </source>
</evidence>
<dbReference type="InterPro" id="IPR001845">
    <property type="entry name" value="HTH_ArsR_DNA-bd_dom"/>
</dbReference>
<dbReference type="CDD" id="cd00090">
    <property type="entry name" value="HTH_ARSR"/>
    <property type="match status" value="1"/>
</dbReference>
<evidence type="ECO:0000256" key="1">
    <source>
        <dbReference type="ARBA" id="ARBA00023015"/>
    </source>
</evidence>
<dbReference type="InterPro" id="IPR011991">
    <property type="entry name" value="ArsR-like_HTH"/>
</dbReference>
<reference evidence="5" key="1">
    <citation type="submission" date="2024-05" db="EMBL/GenBank/DDBJ databases">
        <title>30 novel species of actinomycetes from the DSMZ collection.</title>
        <authorList>
            <person name="Nouioui I."/>
        </authorList>
    </citation>
    <scope>NUCLEOTIDE SEQUENCE</scope>
    <source>
        <strain evidence="5">DSM 41972</strain>
    </source>
</reference>
<dbReference type="Gene3D" id="1.10.10.10">
    <property type="entry name" value="Winged helix-like DNA-binding domain superfamily/Winged helix DNA-binding domain"/>
    <property type="match status" value="1"/>
</dbReference>
<comment type="caution">
    <text evidence="5">The sequence shown here is derived from an EMBL/GenBank/DDBJ whole genome shotgun (WGS) entry which is preliminary data.</text>
</comment>
<dbReference type="PRINTS" id="PR00778">
    <property type="entry name" value="HTHARSR"/>
</dbReference>
<dbReference type="Pfam" id="PF01022">
    <property type="entry name" value="HTH_5"/>
    <property type="match status" value="1"/>
</dbReference>
<evidence type="ECO:0000256" key="2">
    <source>
        <dbReference type="ARBA" id="ARBA00023125"/>
    </source>
</evidence>
<dbReference type="InterPro" id="IPR036388">
    <property type="entry name" value="WH-like_DNA-bd_sf"/>
</dbReference>
<evidence type="ECO:0000313" key="6">
    <source>
        <dbReference type="Proteomes" id="UP001181313"/>
    </source>
</evidence>
<accession>A0ABU3HTM4</accession>
<dbReference type="SUPFAM" id="SSF46785">
    <property type="entry name" value="Winged helix' DNA-binding domain"/>
    <property type="match status" value="1"/>
</dbReference>
<proteinExistence type="predicted"/>
<dbReference type="EMBL" id="JAVSGH010000003">
    <property type="protein sequence ID" value="MDT3724040.1"/>
    <property type="molecule type" value="Genomic_DNA"/>
</dbReference>
<dbReference type="PANTHER" id="PTHR43132">
    <property type="entry name" value="ARSENICAL RESISTANCE OPERON REPRESSOR ARSR-RELATED"/>
    <property type="match status" value="1"/>
</dbReference>
<dbReference type="Proteomes" id="UP001181313">
    <property type="component" value="Unassembled WGS sequence"/>
</dbReference>
<dbReference type="PANTHER" id="PTHR43132:SF8">
    <property type="entry name" value="HTH-TYPE TRANSCRIPTIONAL REGULATOR KMTR"/>
    <property type="match status" value="1"/>
</dbReference>
<dbReference type="SMART" id="SM00418">
    <property type="entry name" value="HTH_ARSR"/>
    <property type="match status" value="1"/>
</dbReference>
<evidence type="ECO:0000259" key="4">
    <source>
        <dbReference type="SMART" id="SM00418"/>
    </source>
</evidence>
<keyword evidence="6" id="KW-1185">Reference proteome</keyword>
<dbReference type="InterPro" id="IPR051011">
    <property type="entry name" value="Metal_resp_trans_reg"/>
</dbReference>
<keyword evidence="1" id="KW-0805">Transcription regulation</keyword>
<gene>
    <name evidence="5" type="ORF">ROS62_03730</name>
</gene>
<feature type="domain" description="HTH arsR-type" evidence="4">
    <location>
        <begin position="260"/>
        <end position="336"/>
    </location>
</feature>
<keyword evidence="3" id="KW-0804">Transcription</keyword>
<protein>
    <submittedName>
        <fullName evidence="5">DUF5937 family protein</fullName>
    </submittedName>
</protein>
<evidence type="ECO:0000313" key="5">
    <source>
        <dbReference type="EMBL" id="MDT3724040.1"/>
    </source>
</evidence>